<dbReference type="AlphaFoldDB" id="A0A8W8P0B5"/>
<feature type="domain" description="F5/8 type C" evidence="4">
    <location>
        <begin position="18"/>
        <end position="180"/>
    </location>
</feature>
<feature type="transmembrane region" description="Helical" evidence="2">
    <location>
        <begin position="513"/>
        <end position="535"/>
    </location>
</feature>
<keyword evidence="2" id="KW-0472">Membrane</keyword>
<dbReference type="InterPro" id="IPR000742">
    <property type="entry name" value="EGF"/>
</dbReference>
<keyword evidence="3" id="KW-0732">Signal</keyword>
<dbReference type="Proteomes" id="UP000005408">
    <property type="component" value="Unassembled WGS sequence"/>
</dbReference>
<dbReference type="PANTHER" id="PTHR24043:SF8">
    <property type="entry name" value="EGF-LIKE DOMAIN-CONTAINING PROTEIN"/>
    <property type="match status" value="1"/>
</dbReference>
<sequence>MIHLQWIVLVGLQCCAHCYENLSRRPTTVLTQSSTYNAQTASIANDGDVHTDDLNCAHTSPNNEKAWLQVDFGESYSINNVKIYYRRDGDGHYNWKQYRFRQFYLDVSNSSATQTPTSLRTRCYKDNTTAPNLPPNIIDIPCKRTARSVIVETTYDPPEDDRDGEHGAILEICEIEVYGCETTCRNNVCDGFGNCTDGCVDGYWGPPACNFKCPADCKEPNCIMYNGHCNSCKSGYWGNTCISQCPINCIGRVCDKSSGTCTQGCTSGRYGDTCNITCSPWCVGGTCDKQSATCFNGCVQNWSGSQCDECDSNHYGSSCSLVCNSNCVNYTCNDTDGICSLGCKTGFHGDLCDRQCASSCPSGCDRSIGQCNGDCPVGKFGEFCDKSCNQGCDDGCMRYIGICSSCIDGMFGDVCDRNCISCPTGCDRISGRCRGECPAGKFGEFCNKTCSQHCRNGCIRLTGSCNDGCTVGKLGDFCNETCDARHETCCNQDTCTRYCKQSSVPNTENMSSLYVVITVLCISLLVNIFTITWIFRNNACRRHDVIQEEKKDTETISTPGIYDTAEENTGYQELGQLSGPSHYDQLQGFMIRNRSKKK</sequence>
<dbReference type="SUPFAM" id="SSF49785">
    <property type="entry name" value="Galactose-binding domain-like"/>
    <property type="match status" value="1"/>
</dbReference>
<evidence type="ECO:0000313" key="6">
    <source>
        <dbReference type="Proteomes" id="UP000005408"/>
    </source>
</evidence>
<accession>A0A8W8P0B5</accession>
<dbReference type="PANTHER" id="PTHR24043">
    <property type="entry name" value="SCAVENGER RECEPTOR CLASS F"/>
    <property type="match status" value="1"/>
</dbReference>
<dbReference type="Pfam" id="PF22633">
    <property type="entry name" value="F5_F8_type_C_2"/>
    <property type="match status" value="1"/>
</dbReference>
<dbReference type="SMART" id="SM00181">
    <property type="entry name" value="EGF"/>
    <property type="match status" value="4"/>
</dbReference>
<evidence type="ECO:0000256" key="2">
    <source>
        <dbReference type="SAM" id="Phobius"/>
    </source>
</evidence>
<organism evidence="5 6">
    <name type="scientific">Magallana gigas</name>
    <name type="common">Pacific oyster</name>
    <name type="synonym">Crassostrea gigas</name>
    <dbReference type="NCBI Taxonomy" id="29159"/>
    <lineage>
        <taxon>Eukaryota</taxon>
        <taxon>Metazoa</taxon>
        <taxon>Spiralia</taxon>
        <taxon>Lophotrochozoa</taxon>
        <taxon>Mollusca</taxon>
        <taxon>Bivalvia</taxon>
        <taxon>Autobranchia</taxon>
        <taxon>Pteriomorphia</taxon>
        <taxon>Ostreida</taxon>
        <taxon>Ostreoidea</taxon>
        <taxon>Ostreidae</taxon>
        <taxon>Magallana</taxon>
    </lineage>
</organism>
<keyword evidence="1" id="KW-0245">EGF-like domain</keyword>
<evidence type="ECO:0000313" key="5">
    <source>
        <dbReference type="EnsemblMetazoa" id="G8738.1:cds"/>
    </source>
</evidence>
<dbReference type="InterPro" id="IPR000421">
    <property type="entry name" value="FA58C"/>
</dbReference>
<dbReference type="PROSITE" id="PS50022">
    <property type="entry name" value="FA58C_3"/>
    <property type="match status" value="1"/>
</dbReference>
<protein>
    <recommendedName>
        <fullName evidence="4">F5/8 type C domain-containing protein</fullName>
    </recommendedName>
</protein>
<proteinExistence type="predicted"/>
<dbReference type="InterPro" id="IPR008979">
    <property type="entry name" value="Galactose-bd-like_sf"/>
</dbReference>
<evidence type="ECO:0000259" key="4">
    <source>
        <dbReference type="PROSITE" id="PS50022"/>
    </source>
</evidence>
<dbReference type="Gene3D" id="2.170.300.10">
    <property type="entry name" value="Tie2 ligand-binding domain superfamily"/>
    <property type="match status" value="1"/>
</dbReference>
<name>A0A8W8P0B5_MAGGI</name>
<dbReference type="EnsemblMetazoa" id="G8738.1">
    <property type="protein sequence ID" value="G8738.1:cds"/>
    <property type="gene ID" value="G8738"/>
</dbReference>
<feature type="chain" id="PRO_5036480625" description="F5/8 type C domain-containing protein" evidence="3">
    <location>
        <begin position="19"/>
        <end position="598"/>
    </location>
</feature>
<evidence type="ECO:0000256" key="1">
    <source>
        <dbReference type="ARBA" id="ARBA00022536"/>
    </source>
</evidence>
<keyword evidence="2" id="KW-0812">Transmembrane</keyword>
<keyword evidence="6" id="KW-1185">Reference proteome</keyword>
<dbReference type="GO" id="GO:0005044">
    <property type="term" value="F:scavenger receptor activity"/>
    <property type="evidence" value="ECO:0007669"/>
    <property type="project" value="InterPro"/>
</dbReference>
<evidence type="ECO:0000256" key="3">
    <source>
        <dbReference type="SAM" id="SignalP"/>
    </source>
</evidence>
<keyword evidence="2" id="KW-1133">Transmembrane helix</keyword>
<feature type="signal peptide" evidence="3">
    <location>
        <begin position="1"/>
        <end position="18"/>
    </location>
</feature>
<dbReference type="Gene3D" id="2.60.120.260">
    <property type="entry name" value="Galactose-binding domain-like"/>
    <property type="match status" value="1"/>
</dbReference>
<dbReference type="InterPro" id="IPR042635">
    <property type="entry name" value="MEGF10/SREC1/2-like"/>
</dbReference>
<reference evidence="5" key="1">
    <citation type="submission" date="2022-08" db="UniProtKB">
        <authorList>
            <consortium name="EnsemblMetazoa"/>
        </authorList>
    </citation>
    <scope>IDENTIFICATION</scope>
    <source>
        <strain evidence="5">05x7-T-G4-1.051#20</strain>
    </source>
</reference>